<dbReference type="InterPro" id="IPR004358">
    <property type="entry name" value="Sig_transdc_His_kin-like_C"/>
</dbReference>
<dbReference type="Pfam" id="PF00512">
    <property type="entry name" value="HisKA"/>
    <property type="match status" value="1"/>
</dbReference>
<dbReference type="FunFam" id="3.30.565.10:FF:000006">
    <property type="entry name" value="Sensor histidine kinase WalK"/>
    <property type="match status" value="1"/>
</dbReference>
<evidence type="ECO:0000256" key="5">
    <source>
        <dbReference type="ARBA" id="ARBA00022679"/>
    </source>
</evidence>
<evidence type="ECO:0000256" key="8">
    <source>
        <dbReference type="SAM" id="Phobius"/>
    </source>
</evidence>
<keyword evidence="4" id="KW-0597">Phosphoprotein</keyword>
<dbReference type="Gene3D" id="6.10.340.10">
    <property type="match status" value="1"/>
</dbReference>
<dbReference type="InterPro" id="IPR003660">
    <property type="entry name" value="HAMP_dom"/>
</dbReference>
<dbReference type="SUPFAM" id="SSF158472">
    <property type="entry name" value="HAMP domain-like"/>
    <property type="match status" value="1"/>
</dbReference>
<dbReference type="Gene3D" id="1.10.287.130">
    <property type="match status" value="1"/>
</dbReference>
<keyword evidence="8" id="KW-0812">Transmembrane</keyword>
<dbReference type="InterPro" id="IPR003661">
    <property type="entry name" value="HisK_dim/P_dom"/>
</dbReference>
<name>F6BHP2_THEXL</name>
<dbReference type="InterPro" id="IPR050351">
    <property type="entry name" value="BphY/WalK/GraS-like"/>
</dbReference>
<dbReference type="GO" id="GO:0007234">
    <property type="term" value="P:osmosensory signaling via phosphorelay pathway"/>
    <property type="evidence" value="ECO:0007669"/>
    <property type="project" value="TreeGrafter"/>
</dbReference>
<evidence type="ECO:0000259" key="9">
    <source>
        <dbReference type="PROSITE" id="PS50109"/>
    </source>
</evidence>
<dbReference type="GO" id="GO:0000155">
    <property type="term" value="F:phosphorelay sensor kinase activity"/>
    <property type="evidence" value="ECO:0007669"/>
    <property type="project" value="InterPro"/>
</dbReference>
<proteinExistence type="predicted"/>
<dbReference type="Proteomes" id="UP000007239">
    <property type="component" value="Chromosome"/>
</dbReference>
<keyword evidence="8" id="KW-1133">Transmembrane helix</keyword>
<comment type="subcellular location">
    <subcellularLocation>
        <location evidence="2">Membrane</location>
    </subcellularLocation>
</comment>
<dbReference type="EMBL" id="CP002739">
    <property type="protein sequence ID" value="AEF17641.1"/>
    <property type="molecule type" value="Genomic_DNA"/>
</dbReference>
<dbReference type="STRING" id="858215.Thexy_1611"/>
<feature type="transmembrane region" description="Helical" evidence="8">
    <location>
        <begin position="159"/>
        <end position="182"/>
    </location>
</feature>
<evidence type="ECO:0000256" key="6">
    <source>
        <dbReference type="ARBA" id="ARBA00022777"/>
    </source>
</evidence>
<dbReference type="HOGENOM" id="CLU_000445_89_2_9"/>
<feature type="domain" description="Histidine kinase" evidence="9">
    <location>
        <begin position="341"/>
        <end position="546"/>
    </location>
</feature>
<evidence type="ECO:0000256" key="1">
    <source>
        <dbReference type="ARBA" id="ARBA00000085"/>
    </source>
</evidence>
<dbReference type="eggNOG" id="COG5002">
    <property type="taxonomic scope" value="Bacteria"/>
</dbReference>
<dbReference type="InterPro" id="IPR036890">
    <property type="entry name" value="HATPase_C_sf"/>
</dbReference>
<accession>F6BHP2</accession>
<dbReference type="EC" id="2.7.13.3" evidence="3"/>
<comment type="catalytic activity">
    <reaction evidence="1">
        <text>ATP + protein L-histidine = ADP + protein N-phospho-L-histidine.</text>
        <dbReference type="EC" id="2.7.13.3"/>
    </reaction>
</comment>
<sequence length="546" mass="62687">MKIRTKILICYVSAFSVIILLIGYFMFVTITNYIIMSTVNNMVDNLNKEINIIVDNNKNIDPKILIEKYADTIASSLCMNNYFVKLYNGKSLISHLHYEVDDENSKIDEIVKIALKGKEAYKVKKNLLYVSLPIKFGNEIIGAVEYIHPLTNELNSINFIKLIFEIFGFISIFIILLISIYISYIITKPIKHLDCAARKFLKGNYEILPVKTKDEIGNFTRTFNQMTKTISQQMDDILFEKNKLESVLSALNEGVIAFDDKEDIVFKNQKVDELISDVTYDYILDIVNKTYKNKHIIEEIPTNDKILNIESFLCDGYCTVVIRDVTLDKELIEKQKKFVSNISHELKSPLTAILGFIQILKEEKEYNQVILNYIESETIKLKELVLDILEVSKLQSYELKLQKKTINLSWLLLKICENINLKALKFNISINTNIQDGISLIADEDKISQAIVNLLDNAIKYSNPHNQIDVSLYKNFNREISIKVKDNGIGIPENEIRHIFDRFYRAKNALSIGGNGLGLTIVKEIIEKHGGRIEVASKIDKGQLLR</sequence>
<evidence type="ECO:0000256" key="4">
    <source>
        <dbReference type="ARBA" id="ARBA00022553"/>
    </source>
</evidence>
<dbReference type="InterPro" id="IPR036097">
    <property type="entry name" value="HisK_dim/P_sf"/>
</dbReference>
<dbReference type="AlphaFoldDB" id="F6BHP2"/>
<keyword evidence="5" id="KW-0808">Transferase</keyword>
<dbReference type="Gene3D" id="3.30.565.10">
    <property type="entry name" value="Histidine kinase-like ATPase, C-terminal domain"/>
    <property type="match status" value="1"/>
</dbReference>
<dbReference type="CDD" id="cd00082">
    <property type="entry name" value="HisKA"/>
    <property type="match status" value="1"/>
</dbReference>
<feature type="transmembrane region" description="Helical" evidence="8">
    <location>
        <begin position="7"/>
        <end position="35"/>
    </location>
</feature>
<feature type="domain" description="HAMP" evidence="10">
    <location>
        <begin position="184"/>
        <end position="235"/>
    </location>
</feature>
<dbReference type="SMART" id="SM00388">
    <property type="entry name" value="HisKA"/>
    <property type="match status" value="1"/>
</dbReference>
<evidence type="ECO:0000256" key="2">
    <source>
        <dbReference type="ARBA" id="ARBA00004370"/>
    </source>
</evidence>
<evidence type="ECO:0000313" key="11">
    <source>
        <dbReference type="EMBL" id="AEF17641.1"/>
    </source>
</evidence>
<dbReference type="CDD" id="cd06225">
    <property type="entry name" value="HAMP"/>
    <property type="match status" value="1"/>
</dbReference>
<keyword evidence="6 11" id="KW-0418">Kinase</keyword>
<evidence type="ECO:0000256" key="3">
    <source>
        <dbReference type="ARBA" id="ARBA00012438"/>
    </source>
</evidence>
<dbReference type="PROSITE" id="PS50109">
    <property type="entry name" value="HIS_KIN"/>
    <property type="match status" value="1"/>
</dbReference>
<gene>
    <name evidence="11" type="ordered locus">Thexy_1611</name>
</gene>
<dbReference type="PROSITE" id="PS50885">
    <property type="entry name" value="HAMP"/>
    <property type="match status" value="1"/>
</dbReference>
<protein>
    <recommendedName>
        <fullName evidence="3">histidine kinase</fullName>
        <ecNumber evidence="3">2.7.13.3</ecNumber>
    </recommendedName>
</protein>
<dbReference type="PANTHER" id="PTHR42878:SF12">
    <property type="entry name" value="SENSOR HISTIDINE KINASE YCBM"/>
    <property type="match status" value="1"/>
</dbReference>
<dbReference type="InterPro" id="IPR003594">
    <property type="entry name" value="HATPase_dom"/>
</dbReference>
<organism evidence="11 12">
    <name type="scientific">Thermoanaerobacterium xylanolyticum (strain ATCC 49914 / DSM 7097 / LX-11)</name>
    <dbReference type="NCBI Taxonomy" id="858215"/>
    <lineage>
        <taxon>Bacteria</taxon>
        <taxon>Bacillati</taxon>
        <taxon>Bacillota</taxon>
        <taxon>Clostridia</taxon>
        <taxon>Thermoanaerobacterales</taxon>
        <taxon>Thermoanaerobacteraceae</taxon>
        <taxon>Thermoanaerobacterium</taxon>
    </lineage>
</organism>
<dbReference type="PANTHER" id="PTHR42878">
    <property type="entry name" value="TWO-COMPONENT HISTIDINE KINASE"/>
    <property type="match status" value="1"/>
</dbReference>
<dbReference type="Pfam" id="PF02518">
    <property type="entry name" value="HATPase_c"/>
    <property type="match status" value="1"/>
</dbReference>
<dbReference type="CDD" id="cd00075">
    <property type="entry name" value="HATPase"/>
    <property type="match status" value="1"/>
</dbReference>
<evidence type="ECO:0000256" key="7">
    <source>
        <dbReference type="ARBA" id="ARBA00023012"/>
    </source>
</evidence>
<dbReference type="InterPro" id="IPR005467">
    <property type="entry name" value="His_kinase_dom"/>
</dbReference>
<evidence type="ECO:0000259" key="10">
    <source>
        <dbReference type="PROSITE" id="PS50885"/>
    </source>
</evidence>
<dbReference type="KEGG" id="txy:Thexy_1611"/>
<dbReference type="SUPFAM" id="SSF47384">
    <property type="entry name" value="Homodimeric domain of signal transducing histidine kinase"/>
    <property type="match status" value="1"/>
</dbReference>
<dbReference type="GO" id="GO:0000156">
    <property type="term" value="F:phosphorelay response regulator activity"/>
    <property type="evidence" value="ECO:0007669"/>
    <property type="project" value="TreeGrafter"/>
</dbReference>
<evidence type="ECO:0000313" key="12">
    <source>
        <dbReference type="Proteomes" id="UP000007239"/>
    </source>
</evidence>
<dbReference type="GO" id="GO:0016020">
    <property type="term" value="C:membrane"/>
    <property type="evidence" value="ECO:0007669"/>
    <property type="project" value="UniProtKB-SubCell"/>
</dbReference>
<reference evidence="11" key="1">
    <citation type="submission" date="2011-05" db="EMBL/GenBank/DDBJ databases">
        <title>Complete sequence of Thermoanaerobacterium xylanolyticum LX-11.</title>
        <authorList>
            <consortium name="US DOE Joint Genome Institute"/>
            <person name="Lucas S."/>
            <person name="Han J."/>
            <person name="Lapidus A."/>
            <person name="Cheng J.-F."/>
            <person name="Goodwin L."/>
            <person name="Pitluck S."/>
            <person name="Peters L."/>
            <person name="Mikhailova N."/>
            <person name="Lu M."/>
            <person name="Han C."/>
            <person name="Tapia R."/>
            <person name="Land M."/>
            <person name="Hauser L."/>
            <person name="Kyrpides N."/>
            <person name="Ivanova N."/>
            <person name="Pagani I."/>
            <person name="Hemme C."/>
            <person name="Woyke T."/>
        </authorList>
    </citation>
    <scope>NUCLEOTIDE SEQUENCE</scope>
    <source>
        <strain evidence="11">LX-11</strain>
    </source>
</reference>
<keyword evidence="7" id="KW-0902">Two-component regulatory system</keyword>
<dbReference type="GO" id="GO:0030295">
    <property type="term" value="F:protein kinase activator activity"/>
    <property type="evidence" value="ECO:0007669"/>
    <property type="project" value="TreeGrafter"/>
</dbReference>
<keyword evidence="8" id="KW-0472">Membrane</keyword>
<dbReference type="SMART" id="SM00387">
    <property type="entry name" value="HATPase_c"/>
    <property type="match status" value="1"/>
</dbReference>
<dbReference type="PRINTS" id="PR00344">
    <property type="entry name" value="BCTRLSENSOR"/>
</dbReference>
<dbReference type="SUPFAM" id="SSF55874">
    <property type="entry name" value="ATPase domain of HSP90 chaperone/DNA topoisomerase II/histidine kinase"/>
    <property type="match status" value="1"/>
</dbReference>
<keyword evidence="12" id="KW-1185">Reference proteome</keyword>